<dbReference type="OrthoDB" id="406505at2759"/>
<evidence type="ECO:0000256" key="2">
    <source>
        <dbReference type="SAM" id="MobiDB-lite"/>
    </source>
</evidence>
<gene>
    <name evidence="4" type="ORF">H4219_003075</name>
</gene>
<dbReference type="PANTHER" id="PTHR31836">
    <property type="match status" value="1"/>
</dbReference>
<dbReference type="InterPro" id="IPR036908">
    <property type="entry name" value="RlpA-like_sf"/>
</dbReference>
<dbReference type="PANTHER" id="PTHR31836:SF28">
    <property type="entry name" value="SRCR DOMAIN-CONTAINING PROTEIN-RELATED"/>
    <property type="match status" value="1"/>
</dbReference>
<feature type="chain" id="PRO_5040885225" description="RlpA-like protein double-psi beta-barrel domain-containing protein" evidence="3">
    <location>
        <begin position="22"/>
        <end position="178"/>
    </location>
</feature>
<dbReference type="Proteomes" id="UP001150538">
    <property type="component" value="Unassembled WGS sequence"/>
</dbReference>
<reference evidence="4" key="1">
    <citation type="submission" date="2022-07" db="EMBL/GenBank/DDBJ databases">
        <title>Phylogenomic reconstructions and comparative analyses of Kickxellomycotina fungi.</title>
        <authorList>
            <person name="Reynolds N.K."/>
            <person name="Stajich J.E."/>
            <person name="Barry K."/>
            <person name="Grigoriev I.V."/>
            <person name="Crous P."/>
            <person name="Smith M.E."/>
        </authorList>
    </citation>
    <scope>NUCLEOTIDE SEQUENCE</scope>
    <source>
        <strain evidence="4">NBRC 100468</strain>
    </source>
</reference>
<evidence type="ECO:0000313" key="4">
    <source>
        <dbReference type="EMBL" id="KAJ1917663.1"/>
    </source>
</evidence>
<accession>A0A9W8A578</accession>
<dbReference type="EMBL" id="JANBPU010000065">
    <property type="protein sequence ID" value="KAJ1917663.1"/>
    <property type="molecule type" value="Genomic_DNA"/>
</dbReference>
<dbReference type="CDD" id="cd22191">
    <property type="entry name" value="DPBB_RlpA_EXP_N-like"/>
    <property type="match status" value="1"/>
</dbReference>
<organism evidence="4 5">
    <name type="scientific">Mycoemilia scoparia</name>
    <dbReference type="NCBI Taxonomy" id="417184"/>
    <lineage>
        <taxon>Eukaryota</taxon>
        <taxon>Fungi</taxon>
        <taxon>Fungi incertae sedis</taxon>
        <taxon>Zoopagomycota</taxon>
        <taxon>Kickxellomycotina</taxon>
        <taxon>Kickxellomycetes</taxon>
        <taxon>Kickxellales</taxon>
        <taxon>Kickxellaceae</taxon>
        <taxon>Mycoemilia</taxon>
    </lineage>
</organism>
<dbReference type="SUPFAM" id="SSF50685">
    <property type="entry name" value="Barwin-like endoglucanases"/>
    <property type="match status" value="1"/>
</dbReference>
<feature type="compositionally biased region" description="Low complexity" evidence="2">
    <location>
        <begin position="47"/>
        <end position="56"/>
    </location>
</feature>
<evidence type="ECO:0008006" key="6">
    <source>
        <dbReference type="Google" id="ProtNLM"/>
    </source>
</evidence>
<sequence>MRFVTVITLLALFSVFAVVHSKEDNCDSGELDDCSGEPGDSHDDTNPDNSGNPSDSSEPDDNDGNSDSKSGSGEATYYEPGLGACGYQNDNTEYVAAINAVDGSDKAAFCGKKVCITYKGTEDGMDNGVKTRPGKVTVTLVDLCPGCAKGDIDLSHPAFLKLTGDLGPGRVQMSWQYC</sequence>
<comment type="caution">
    <text evidence="4">The sequence shown here is derived from an EMBL/GenBank/DDBJ whole genome shotgun (WGS) entry which is preliminary data.</text>
</comment>
<feature type="compositionally biased region" description="Acidic residues" evidence="2">
    <location>
        <begin position="26"/>
        <end position="35"/>
    </location>
</feature>
<evidence type="ECO:0000256" key="1">
    <source>
        <dbReference type="ARBA" id="ARBA00022729"/>
    </source>
</evidence>
<keyword evidence="1 3" id="KW-0732">Signal</keyword>
<proteinExistence type="predicted"/>
<keyword evidence="5" id="KW-1185">Reference proteome</keyword>
<protein>
    <recommendedName>
        <fullName evidence="6">RlpA-like protein double-psi beta-barrel domain-containing protein</fullName>
    </recommendedName>
</protein>
<name>A0A9W8A578_9FUNG</name>
<dbReference type="AlphaFoldDB" id="A0A9W8A578"/>
<evidence type="ECO:0000256" key="3">
    <source>
        <dbReference type="SAM" id="SignalP"/>
    </source>
</evidence>
<dbReference type="Gene3D" id="2.40.40.10">
    <property type="entry name" value="RlpA-like domain"/>
    <property type="match status" value="1"/>
</dbReference>
<dbReference type="InterPro" id="IPR051477">
    <property type="entry name" value="Expansin_CellWall"/>
</dbReference>
<evidence type="ECO:0000313" key="5">
    <source>
        <dbReference type="Proteomes" id="UP001150538"/>
    </source>
</evidence>
<feature type="signal peptide" evidence="3">
    <location>
        <begin position="1"/>
        <end position="21"/>
    </location>
</feature>
<feature type="region of interest" description="Disordered" evidence="2">
    <location>
        <begin position="24"/>
        <end position="73"/>
    </location>
</feature>